<feature type="compositionally biased region" description="Polar residues" evidence="1">
    <location>
        <begin position="1"/>
        <end position="11"/>
    </location>
</feature>
<dbReference type="InterPro" id="IPR052394">
    <property type="entry name" value="LRR-containing"/>
</dbReference>
<evidence type="ECO:0000256" key="1">
    <source>
        <dbReference type="SAM" id="MobiDB-lite"/>
    </source>
</evidence>
<protein>
    <recommendedName>
        <fullName evidence="4">Leucine-rich repeat protein</fullName>
    </recommendedName>
</protein>
<feature type="compositionally biased region" description="Basic residues" evidence="1">
    <location>
        <begin position="551"/>
        <end position="562"/>
    </location>
</feature>
<dbReference type="PANTHER" id="PTHR24114">
    <property type="entry name" value="LEUCINE RICH REPEAT FAMILY PROTEIN"/>
    <property type="match status" value="1"/>
</dbReference>
<evidence type="ECO:0000313" key="2">
    <source>
        <dbReference type="EMBL" id="GET85796.1"/>
    </source>
</evidence>
<feature type="region of interest" description="Disordered" evidence="1">
    <location>
        <begin position="700"/>
        <end position="748"/>
    </location>
</feature>
<feature type="compositionally biased region" description="Basic and acidic residues" evidence="1">
    <location>
        <begin position="563"/>
        <end position="573"/>
    </location>
</feature>
<organism evidence="2 3">
    <name type="scientific">Leishmania tarentolae</name>
    <name type="common">Sauroleishmania tarentolae</name>
    <dbReference type="NCBI Taxonomy" id="5689"/>
    <lineage>
        <taxon>Eukaryota</taxon>
        <taxon>Discoba</taxon>
        <taxon>Euglenozoa</taxon>
        <taxon>Kinetoplastea</taxon>
        <taxon>Metakinetoplastina</taxon>
        <taxon>Trypanosomatida</taxon>
        <taxon>Trypanosomatidae</taxon>
        <taxon>Leishmaniinae</taxon>
        <taxon>Leishmania</taxon>
        <taxon>lizard Leishmania</taxon>
    </lineage>
</organism>
<reference evidence="2" key="1">
    <citation type="submission" date="2019-11" db="EMBL/GenBank/DDBJ databases">
        <title>Leishmania tarentolae CDS.</title>
        <authorList>
            <person name="Goto Y."/>
            <person name="Yamagishi J."/>
        </authorList>
    </citation>
    <scope>NUCLEOTIDE SEQUENCE [LARGE SCALE GENOMIC DNA]</scope>
    <source>
        <strain evidence="2">Parrot Tar II</strain>
    </source>
</reference>
<dbReference type="VEuPathDB" id="TriTrypDB:LtaPh_0506400"/>
<feature type="region of interest" description="Disordered" evidence="1">
    <location>
        <begin position="599"/>
        <end position="620"/>
    </location>
</feature>
<evidence type="ECO:0008006" key="4">
    <source>
        <dbReference type="Google" id="ProtNLM"/>
    </source>
</evidence>
<name>A0A640K811_LEITA</name>
<gene>
    <name evidence="2" type="ORF">LtaPh_0506400</name>
</gene>
<feature type="region of interest" description="Disordered" evidence="1">
    <location>
        <begin position="344"/>
        <end position="364"/>
    </location>
</feature>
<comment type="caution">
    <text evidence="2">The sequence shown here is derived from an EMBL/GenBank/DDBJ whole genome shotgun (WGS) entry which is preliminary data.</text>
</comment>
<dbReference type="Gene3D" id="3.80.10.10">
    <property type="entry name" value="Ribonuclease Inhibitor"/>
    <property type="match status" value="2"/>
</dbReference>
<feature type="region of interest" description="Disordered" evidence="1">
    <location>
        <begin position="455"/>
        <end position="573"/>
    </location>
</feature>
<dbReference type="PANTHER" id="PTHR24114:SF2">
    <property type="entry name" value="F-BOX DOMAIN-CONTAINING PROTEIN-RELATED"/>
    <property type="match status" value="1"/>
</dbReference>
<feature type="region of interest" description="Disordered" evidence="1">
    <location>
        <begin position="75"/>
        <end position="95"/>
    </location>
</feature>
<dbReference type="AlphaFoldDB" id="A0A640K811"/>
<feature type="compositionally biased region" description="Low complexity" evidence="1">
    <location>
        <begin position="708"/>
        <end position="722"/>
    </location>
</feature>
<keyword evidence="3" id="KW-1185">Reference proteome</keyword>
<evidence type="ECO:0000313" key="3">
    <source>
        <dbReference type="Proteomes" id="UP000419144"/>
    </source>
</evidence>
<dbReference type="EMBL" id="BLBS01000006">
    <property type="protein sequence ID" value="GET85796.1"/>
    <property type="molecule type" value="Genomic_DNA"/>
</dbReference>
<dbReference type="InterPro" id="IPR032675">
    <property type="entry name" value="LRR_dom_sf"/>
</dbReference>
<feature type="region of interest" description="Disordered" evidence="1">
    <location>
        <begin position="1"/>
        <end position="21"/>
    </location>
</feature>
<dbReference type="OrthoDB" id="2163268at2759"/>
<dbReference type="Proteomes" id="UP000419144">
    <property type="component" value="Unassembled WGS sequence"/>
</dbReference>
<dbReference type="SUPFAM" id="SSF52047">
    <property type="entry name" value="RNI-like"/>
    <property type="match status" value="1"/>
</dbReference>
<proteinExistence type="predicted"/>
<feature type="compositionally biased region" description="Low complexity" evidence="1">
    <location>
        <begin position="733"/>
        <end position="742"/>
    </location>
</feature>
<dbReference type="SMART" id="SM00368">
    <property type="entry name" value="LRR_RI"/>
    <property type="match status" value="2"/>
</dbReference>
<feature type="compositionally biased region" description="Basic and acidic residues" evidence="1">
    <location>
        <begin position="82"/>
        <end position="95"/>
    </location>
</feature>
<accession>A0A640K811</accession>
<sequence>MGHTHSTSVPTSPGGGAGAVVAAAGMPPAPCPPRAPNRPLMEPRWRSRCLSVDQVASLRTELARLVEALAVTFPAGSEEENEKQAEEVASEDHEAEASARTLSSALLRDPMAEEARMLLLKPFEEIHLAGYRLGDAALTSPNLPNLPSFLSAVSRHTRLRVLDLSFNNLTPEVLVPLLDAIRDLPLLTVLKLSGNMFGSARSDDDKDSVNENWDLSTVGFDEELSGDATASARLGRYLATNPALLELALFHCGLNDRDVRDLLAGLVHPRNTTLHTLQLSWNLACTSRSAAMALQLVTDLGNTVLRELELEGVAPATQVRLEYACTSDGVFRSGHTLIRESAGAAAATGDGDNSSSSSTDTASARVATADVVSLERLRQQQRQLAEIQKRLTPAQGTRYENRCRYLTEDLDGSRVLDPLVVRELEAVLSTRSRPQAPVNSHHSASELSVAAFAEQEMASPSASGTEAQGPDNSGGEFVMPSSTEESGDCDPHSGRAVPSPVAIANSAARHERQSFEAAAAATAMTHDHARRILSSPKATDGPRPHTSPPMHLRRQQQQQHHRTPQELRDARFETPRRLAAVIADAEAFRRRLRPMQLDTHAPPCAEVSRTRSGAHSASAAKGQSLWYADDGFVLRPNGLTNVLVAPVLPGGMTAFTNVALEDVEDHSLQPCWCTPRQSSPLTGIFAGTLHYHCVHEATSQQQKRQYGTSASSPPVAAATAVKPAPPNASKTRLPLLLSQPSQEQEEESLSTAEVYRGCQGTGHRCLSACVASKEGGAGRRRHRMQSTLHAKASKSVCKAAVSGPDAPASRRLERPQERFPDWTATENDAADSLFNSVAAASSSPLRLSTVRTRCSGRSMALSYSPAEHFSAPHVGCASGMKLAEF</sequence>